<sequence length="120" mass="13208">MLGLLALRATVVPTDGLITLERDHHREIGLTRAQVEKLTDSSLDFTEAGSMIFAALASTTGELERTLRPGRQLTDDDLAELNTLGDAYKTQTILLVQLYVDSVIRGNALLREEQLPLCQT</sequence>
<gene>
    <name evidence="1" type="ordered locus">Francci3_3311</name>
</gene>
<dbReference type="Proteomes" id="UP000001937">
    <property type="component" value="Chromosome"/>
</dbReference>
<dbReference type="AlphaFoldDB" id="Q2J7S4"/>
<dbReference type="RefSeq" id="WP_011437695.1">
    <property type="nucleotide sequence ID" value="NC_007777.1"/>
</dbReference>
<evidence type="ECO:0000313" key="2">
    <source>
        <dbReference type="Proteomes" id="UP000001937"/>
    </source>
</evidence>
<dbReference type="EMBL" id="CP000249">
    <property type="protein sequence ID" value="ABD12668.1"/>
    <property type="molecule type" value="Genomic_DNA"/>
</dbReference>
<keyword evidence="2" id="KW-1185">Reference proteome</keyword>
<reference evidence="1 2" key="1">
    <citation type="journal article" date="2007" name="Genome Res.">
        <title>Genome characteristics of facultatively symbiotic Frankia sp. strains reflect host range and host plant biogeography.</title>
        <authorList>
            <person name="Normand P."/>
            <person name="Lapierre P."/>
            <person name="Tisa L.S."/>
            <person name="Gogarten J.P."/>
            <person name="Alloisio N."/>
            <person name="Bagnarol E."/>
            <person name="Bassi C.A."/>
            <person name="Berry A.M."/>
            <person name="Bickhart D.M."/>
            <person name="Choisne N."/>
            <person name="Couloux A."/>
            <person name="Cournoyer B."/>
            <person name="Cruveiller S."/>
            <person name="Daubin V."/>
            <person name="Demange N."/>
            <person name="Francino M.P."/>
            <person name="Goltsman E."/>
            <person name="Huang Y."/>
            <person name="Kopp O.R."/>
            <person name="Labarre L."/>
            <person name="Lapidus A."/>
            <person name="Lavire C."/>
            <person name="Marechal J."/>
            <person name="Martinez M."/>
            <person name="Mastronunzio J.E."/>
            <person name="Mullin B.C."/>
            <person name="Niemann J."/>
            <person name="Pujic P."/>
            <person name="Rawnsley T."/>
            <person name="Rouy Z."/>
            <person name="Schenowitz C."/>
            <person name="Sellstedt A."/>
            <person name="Tavares F."/>
            <person name="Tomkins J.P."/>
            <person name="Vallenet D."/>
            <person name="Valverde C."/>
            <person name="Wall L.G."/>
            <person name="Wang Y."/>
            <person name="Medigue C."/>
            <person name="Benson D.R."/>
        </authorList>
    </citation>
    <scope>NUCLEOTIDE SEQUENCE [LARGE SCALE GENOMIC DNA]</scope>
    <source>
        <strain evidence="2">DSM 45818 / CECT 9043 / CcI3</strain>
    </source>
</reference>
<proteinExistence type="predicted"/>
<organism evidence="1 2">
    <name type="scientific">Frankia casuarinae (strain DSM 45818 / CECT 9043 / HFP020203 / CcI3)</name>
    <dbReference type="NCBI Taxonomy" id="106370"/>
    <lineage>
        <taxon>Bacteria</taxon>
        <taxon>Bacillati</taxon>
        <taxon>Actinomycetota</taxon>
        <taxon>Actinomycetes</taxon>
        <taxon>Frankiales</taxon>
        <taxon>Frankiaceae</taxon>
        <taxon>Frankia</taxon>
    </lineage>
</organism>
<name>Q2J7S4_FRACC</name>
<evidence type="ECO:0000313" key="1">
    <source>
        <dbReference type="EMBL" id="ABD12668.1"/>
    </source>
</evidence>
<dbReference type="KEGG" id="fra:Francci3_3311"/>
<accession>Q2J7S4</accession>
<dbReference type="HOGENOM" id="CLU_2046232_0_0_11"/>
<protein>
    <submittedName>
        <fullName evidence="1">Uncharacterized protein</fullName>
    </submittedName>
</protein>